<organism evidence="1 2">
    <name type="scientific">Fusarium pseudoanthophilum</name>
    <dbReference type="NCBI Taxonomy" id="48495"/>
    <lineage>
        <taxon>Eukaryota</taxon>
        <taxon>Fungi</taxon>
        <taxon>Dikarya</taxon>
        <taxon>Ascomycota</taxon>
        <taxon>Pezizomycotina</taxon>
        <taxon>Sordariomycetes</taxon>
        <taxon>Hypocreomycetidae</taxon>
        <taxon>Hypocreales</taxon>
        <taxon>Nectriaceae</taxon>
        <taxon>Fusarium</taxon>
        <taxon>Fusarium fujikuroi species complex</taxon>
    </lineage>
</organism>
<evidence type="ECO:0000313" key="2">
    <source>
        <dbReference type="Proteomes" id="UP000544095"/>
    </source>
</evidence>
<evidence type="ECO:0000313" key="1">
    <source>
        <dbReference type="EMBL" id="KAF5579314.1"/>
    </source>
</evidence>
<name>A0A8H5KRQ6_9HYPO</name>
<dbReference type="AlphaFoldDB" id="A0A8H5KRQ6"/>
<proteinExistence type="predicted"/>
<gene>
    <name evidence="1" type="ORF">FPANT_9683</name>
</gene>
<keyword evidence="2" id="KW-1185">Reference proteome</keyword>
<accession>A0A8H5KRQ6</accession>
<comment type="caution">
    <text evidence="1">The sequence shown here is derived from an EMBL/GenBank/DDBJ whole genome shotgun (WGS) entry which is preliminary data.</text>
</comment>
<reference evidence="1 2" key="1">
    <citation type="submission" date="2020-05" db="EMBL/GenBank/DDBJ databases">
        <title>Identification and distribution of gene clusters putatively required for synthesis of sphingolipid metabolism inhibitors in phylogenetically diverse species of the filamentous fungus Fusarium.</title>
        <authorList>
            <person name="Kim H.-S."/>
            <person name="Busman M."/>
            <person name="Brown D.W."/>
            <person name="Divon H."/>
            <person name="Uhlig S."/>
            <person name="Proctor R.H."/>
        </authorList>
    </citation>
    <scope>NUCLEOTIDE SEQUENCE [LARGE SCALE GENOMIC DNA]</scope>
    <source>
        <strain evidence="1 2">NRRL 25211</strain>
    </source>
</reference>
<dbReference type="Proteomes" id="UP000544095">
    <property type="component" value="Unassembled WGS sequence"/>
</dbReference>
<protein>
    <submittedName>
        <fullName evidence="1">Uncharacterized protein</fullName>
    </submittedName>
</protein>
<dbReference type="EMBL" id="JAAOAR010000525">
    <property type="protein sequence ID" value="KAF5579314.1"/>
    <property type="molecule type" value="Genomic_DNA"/>
</dbReference>
<sequence>MRLTATLAASKRNFTLLANGGSKLVWKAYAIALQAHMTTQDDLDNSNKAIFVASPGLLDIPAGEFAPQQITNDHIFRRTDCLQNTRSPFYTSDGESYFDSRRKYLQAIHDDVCLFTPFVRSQSTNEKQAMTSSDVTGSISKLRSEVEQAQDRSAQAYLRDLDLYSKSAMVAGSELNSFEAWGEKFGIYYAWAKSEQRRLESDHALAATKTSSSVGLTLAAFDLARDTSTLRLGSNMPCSNMDIPSSIGRAQTPLVVSADQTYYRPLYSINGLDRRVDSWVGAQDGGREEVELDLDLANAKTASWASLGFPNLDRDPLYDTKVVDTTNPDVTLSLKAGGMQAFDVDRGFWDVSAAARSQLGSAIGNEGSSGKLMKITRILLGYKVEIRMTCADGKKSQLSDALVGSGKEKILGMTTDRCSVHDDDGQVVVASAPSGFPTVLAVLGREI</sequence>